<evidence type="ECO:0000313" key="12">
    <source>
        <dbReference type="EMBL" id="ANX05564.1"/>
    </source>
</evidence>
<evidence type="ECO:0000256" key="2">
    <source>
        <dbReference type="ARBA" id="ARBA00022618"/>
    </source>
</evidence>
<dbReference type="InterPro" id="IPR036565">
    <property type="entry name" value="Mur-like_cat_sf"/>
</dbReference>
<feature type="binding site" evidence="7">
    <location>
        <begin position="104"/>
        <end position="110"/>
    </location>
    <ligand>
        <name>ATP</name>
        <dbReference type="ChEBI" id="CHEBI:30616"/>
    </ligand>
</feature>
<keyword evidence="13" id="KW-1185">Reference proteome</keyword>
<dbReference type="InterPro" id="IPR004101">
    <property type="entry name" value="Mur_ligase_C"/>
</dbReference>
<keyword evidence="3 7" id="KW-0133">Cell shape</keyword>
<evidence type="ECO:0000256" key="8">
    <source>
        <dbReference type="RuleBase" id="RU004135"/>
    </source>
</evidence>
<keyword evidence="7" id="KW-0460">Magnesium</keyword>
<feature type="domain" description="Mur ligase central" evidence="11">
    <location>
        <begin position="102"/>
        <end position="296"/>
    </location>
</feature>
<evidence type="ECO:0000259" key="11">
    <source>
        <dbReference type="Pfam" id="PF08245"/>
    </source>
</evidence>
<dbReference type="SUPFAM" id="SSF63418">
    <property type="entry name" value="MurE/MurF N-terminal domain"/>
    <property type="match status" value="1"/>
</dbReference>
<feature type="binding site" evidence="7">
    <location>
        <begin position="394"/>
        <end position="397"/>
    </location>
    <ligand>
        <name>meso-2,6-diaminopimelate</name>
        <dbReference type="ChEBI" id="CHEBI:57791"/>
    </ligand>
</feature>
<protein>
    <recommendedName>
        <fullName evidence="7">UDP-N-acetylmuramoyl-L-alanyl-D-glutamate--2,6-diaminopimelate ligase</fullName>
        <ecNumber evidence="7">6.3.2.13</ecNumber>
    </recommendedName>
    <alternativeName>
        <fullName evidence="7">Meso-A2pm-adding enzyme</fullName>
    </alternativeName>
    <alternativeName>
        <fullName evidence="7">Meso-diaminopimelate-adding enzyme</fullName>
    </alternativeName>
    <alternativeName>
        <fullName evidence="7">UDP-MurNAc-L-Ala-D-Glu:meso-diaminopimelate ligase</fullName>
    </alternativeName>
    <alternativeName>
        <fullName evidence="7">UDP-MurNAc-tripeptide synthetase</fullName>
    </alternativeName>
    <alternativeName>
        <fullName evidence="7">UDP-N-acetylmuramyl-tripeptide synthetase</fullName>
    </alternativeName>
</protein>
<dbReference type="Pfam" id="PF08245">
    <property type="entry name" value="Mur_ligase_M"/>
    <property type="match status" value="1"/>
</dbReference>
<name>A0A1B1YXG2_9GAMM</name>
<dbReference type="InterPro" id="IPR013221">
    <property type="entry name" value="Mur_ligase_cen"/>
</dbReference>
<evidence type="ECO:0000256" key="1">
    <source>
        <dbReference type="ARBA" id="ARBA00005898"/>
    </source>
</evidence>
<feature type="domain" description="Mur ligase N-terminal catalytic" evidence="9">
    <location>
        <begin position="16"/>
        <end position="62"/>
    </location>
</feature>
<dbReference type="Proteomes" id="UP000092952">
    <property type="component" value="Chromosome"/>
</dbReference>
<evidence type="ECO:0000313" key="13">
    <source>
        <dbReference type="Proteomes" id="UP000092952"/>
    </source>
</evidence>
<feature type="modified residue" description="N6-carboxylysine" evidence="7">
    <location>
        <position position="209"/>
    </location>
</feature>
<dbReference type="Gene3D" id="3.40.1190.10">
    <property type="entry name" value="Mur-like, catalytic domain"/>
    <property type="match status" value="1"/>
</dbReference>
<sequence>MDDEASAGPVGELAIGGLCNDSRLAQPGDLFLAVPGRRTSGARHLEQAIAAGVAVVLIDASLPLPTGLPVPVLTLADLAARQGIIAARFHGEPSKALAVIGITGTNGKTSVSHFLAQCLPRCGILGTEGNGFPGHLEPATHTTPDPLALQAWLARLRGEGARTVAMEVSSHALHQQRTAGVRFDTAVYTNLGHDHLDYHRDLDDYAAAKAGLFASPGLRAAVLNADDPYVEHMAAALAPGVRVLRYGLRHGELRGSADARPGGLLIDIDSPFGQTRFASPLLGEFNLYNLLAVLGALLLADVPFADAVEKLQALAPVPGRMQALRRPGAPLVVIDYAHNPPALESVLTALRAHVPAGGRLWCVFGCGGERDAAKRPVMGELAVRLADRVVVTDDNPRGEAPADIAAAILAGMPQTAGVELIHDRAAAISHAIAAADVRDVVLIAGKGAERFQIVGTERRPFSDFDCAQNALKGRP</sequence>
<feature type="binding site" evidence="7">
    <location>
        <position position="449"/>
    </location>
    <ligand>
        <name>meso-2,6-diaminopimelate</name>
        <dbReference type="ChEBI" id="CHEBI:57791"/>
    </ligand>
</feature>
<dbReference type="NCBIfam" id="TIGR01085">
    <property type="entry name" value="murE"/>
    <property type="match status" value="1"/>
</dbReference>
<dbReference type="FunCoup" id="A0A1B1YXG2">
    <property type="interactions" value="582"/>
</dbReference>
<keyword evidence="2 7" id="KW-0132">Cell division</keyword>
<proteinExistence type="inferred from homology"/>
<feature type="binding site" evidence="7">
    <location>
        <position position="177"/>
    </location>
    <ligand>
        <name>UDP-N-acetyl-alpha-D-muramoyl-L-alanyl-D-glutamate</name>
        <dbReference type="ChEBI" id="CHEBI:83900"/>
    </ligand>
</feature>
<comment type="cofactor">
    <cofactor evidence="7">
        <name>Mg(2+)</name>
        <dbReference type="ChEBI" id="CHEBI:18420"/>
    </cofactor>
</comment>
<comment type="caution">
    <text evidence="7">Lacks conserved residue(s) required for the propagation of feature annotation.</text>
</comment>
<keyword evidence="4 7" id="KW-0573">Peptidoglycan synthesis</keyword>
<dbReference type="STRING" id="1810504.PG2T_08665"/>
<dbReference type="Gene3D" id="3.40.1390.10">
    <property type="entry name" value="MurE/MurF, N-terminal domain"/>
    <property type="match status" value="1"/>
</dbReference>
<dbReference type="GO" id="GO:0009252">
    <property type="term" value="P:peptidoglycan biosynthetic process"/>
    <property type="evidence" value="ECO:0007669"/>
    <property type="project" value="UniProtKB-UniRule"/>
</dbReference>
<evidence type="ECO:0000256" key="5">
    <source>
        <dbReference type="ARBA" id="ARBA00023306"/>
    </source>
</evidence>
<dbReference type="EMBL" id="CP014671">
    <property type="protein sequence ID" value="ANX05564.1"/>
    <property type="molecule type" value="Genomic_DNA"/>
</dbReference>
<keyword evidence="7" id="KW-0547">Nucleotide-binding</keyword>
<comment type="similarity">
    <text evidence="1 7">Belongs to the MurCDEF family. MurE subfamily.</text>
</comment>
<dbReference type="Gene3D" id="3.90.190.20">
    <property type="entry name" value="Mur ligase, C-terminal domain"/>
    <property type="match status" value="1"/>
</dbReference>
<evidence type="ECO:0000256" key="6">
    <source>
        <dbReference type="ARBA" id="ARBA00023316"/>
    </source>
</evidence>
<dbReference type="InParanoid" id="A0A1B1YXG2"/>
<dbReference type="GO" id="GO:0071555">
    <property type="term" value="P:cell wall organization"/>
    <property type="evidence" value="ECO:0007669"/>
    <property type="project" value="UniProtKB-KW"/>
</dbReference>
<keyword evidence="7" id="KW-0436">Ligase</keyword>
<dbReference type="NCBIfam" id="NF001126">
    <property type="entry name" value="PRK00139.1-4"/>
    <property type="match status" value="1"/>
</dbReference>
<dbReference type="GO" id="GO:0008360">
    <property type="term" value="P:regulation of cell shape"/>
    <property type="evidence" value="ECO:0007669"/>
    <property type="project" value="UniProtKB-KW"/>
</dbReference>
<dbReference type="SUPFAM" id="SSF53623">
    <property type="entry name" value="MurD-like peptide ligases, catalytic domain"/>
    <property type="match status" value="1"/>
</dbReference>
<feature type="binding site" evidence="7">
    <location>
        <position position="169"/>
    </location>
    <ligand>
        <name>UDP-N-acetyl-alpha-D-muramoyl-L-alanyl-D-glutamate</name>
        <dbReference type="ChEBI" id="CHEBI:83900"/>
    </ligand>
</feature>
<comment type="pathway">
    <text evidence="7 8">Cell wall biogenesis; peptidoglycan biosynthesis.</text>
</comment>
<feature type="binding site" evidence="7">
    <location>
        <position position="370"/>
    </location>
    <ligand>
        <name>meso-2,6-diaminopimelate</name>
        <dbReference type="ChEBI" id="CHEBI:57791"/>
    </ligand>
</feature>
<dbReference type="AlphaFoldDB" id="A0A1B1YXG2"/>
<dbReference type="KEGG" id="gbi:PG2T_08665"/>
<organism evidence="12 13">
    <name type="scientific">Immundisolibacter cernigliae</name>
    <dbReference type="NCBI Taxonomy" id="1810504"/>
    <lineage>
        <taxon>Bacteria</taxon>
        <taxon>Pseudomonadati</taxon>
        <taxon>Pseudomonadota</taxon>
        <taxon>Gammaproteobacteria</taxon>
        <taxon>Immundisolibacterales</taxon>
        <taxon>Immundisolibacteraceae</taxon>
        <taxon>Immundisolibacter</taxon>
    </lineage>
</organism>
<dbReference type="InterPro" id="IPR036615">
    <property type="entry name" value="Mur_ligase_C_dom_sf"/>
</dbReference>
<comment type="subcellular location">
    <subcellularLocation>
        <location evidence="7 8">Cytoplasm</location>
    </subcellularLocation>
</comment>
<dbReference type="GO" id="GO:0000287">
    <property type="term" value="F:magnesium ion binding"/>
    <property type="evidence" value="ECO:0007669"/>
    <property type="project" value="UniProtKB-UniRule"/>
</dbReference>
<evidence type="ECO:0000256" key="7">
    <source>
        <dbReference type="HAMAP-Rule" id="MF_00208"/>
    </source>
</evidence>
<evidence type="ECO:0000256" key="3">
    <source>
        <dbReference type="ARBA" id="ARBA00022960"/>
    </source>
</evidence>
<accession>A0A1B1YXG2</accession>
<dbReference type="EC" id="6.3.2.13" evidence="7"/>
<dbReference type="SUPFAM" id="SSF53244">
    <property type="entry name" value="MurD-like peptide ligases, peptide-binding domain"/>
    <property type="match status" value="1"/>
</dbReference>
<feature type="binding site" evidence="7">
    <location>
        <position position="175"/>
    </location>
    <ligand>
        <name>UDP-N-acetyl-alpha-D-muramoyl-L-alanyl-D-glutamate</name>
        <dbReference type="ChEBI" id="CHEBI:83900"/>
    </ligand>
</feature>
<evidence type="ECO:0000259" key="10">
    <source>
        <dbReference type="Pfam" id="PF02875"/>
    </source>
</evidence>
<evidence type="ECO:0000259" key="9">
    <source>
        <dbReference type="Pfam" id="PF01225"/>
    </source>
</evidence>
<feature type="binding site" evidence="7">
    <location>
        <position position="22"/>
    </location>
    <ligand>
        <name>UDP-N-acetyl-alpha-D-muramoyl-L-alanyl-D-glutamate</name>
        <dbReference type="ChEBI" id="CHEBI:83900"/>
    </ligand>
</feature>
<feature type="binding site" evidence="7">
    <location>
        <begin position="142"/>
        <end position="143"/>
    </location>
    <ligand>
        <name>UDP-N-acetyl-alpha-D-muramoyl-L-alanyl-D-glutamate</name>
        <dbReference type="ChEBI" id="CHEBI:83900"/>
    </ligand>
</feature>
<dbReference type="UniPathway" id="UPA00219"/>
<gene>
    <name evidence="7" type="primary">murE</name>
    <name evidence="12" type="ORF">PG2T_08665</name>
</gene>
<dbReference type="InterPro" id="IPR000713">
    <property type="entry name" value="Mur_ligase_N"/>
</dbReference>
<keyword evidence="5 7" id="KW-0131">Cell cycle</keyword>
<dbReference type="HAMAP" id="MF_00208">
    <property type="entry name" value="MurE"/>
    <property type="match status" value="1"/>
</dbReference>
<comment type="PTM">
    <text evidence="7">Carboxylation is probably crucial for Mg(2+) binding and, consequently, for the gamma-phosphate positioning of ATP.</text>
</comment>
<evidence type="ECO:0000256" key="4">
    <source>
        <dbReference type="ARBA" id="ARBA00022984"/>
    </source>
</evidence>
<dbReference type="PANTHER" id="PTHR23135">
    <property type="entry name" value="MUR LIGASE FAMILY MEMBER"/>
    <property type="match status" value="1"/>
</dbReference>
<dbReference type="GO" id="GO:0005737">
    <property type="term" value="C:cytoplasm"/>
    <property type="evidence" value="ECO:0007669"/>
    <property type="project" value="UniProtKB-SubCell"/>
</dbReference>
<dbReference type="PANTHER" id="PTHR23135:SF4">
    <property type="entry name" value="UDP-N-ACETYLMURAMOYL-L-ALANYL-D-GLUTAMATE--2,6-DIAMINOPIMELATE LIGASE MURE HOMOLOG, CHLOROPLASTIC"/>
    <property type="match status" value="1"/>
</dbReference>
<reference evidence="13" key="1">
    <citation type="submission" date="2016-03" db="EMBL/GenBank/DDBJ databases">
        <title>Complete genome sequence of Solimmundus cernigliae, representing a novel lineage of polycyclic aromatic hydrocarbon degraders within the Gammaproteobacteria.</title>
        <authorList>
            <person name="Singleton D.R."/>
            <person name="Dickey A.N."/>
            <person name="Scholl E.H."/>
            <person name="Wright F.A."/>
            <person name="Aitken M.D."/>
        </authorList>
    </citation>
    <scope>NUCLEOTIDE SEQUENCE [LARGE SCALE GENOMIC DNA]</scope>
    <source>
        <strain evidence="13">TR3.2</strain>
    </source>
</reference>
<feature type="short sequence motif" description="Meso-diaminopimelate recognition motif" evidence="7">
    <location>
        <begin position="394"/>
        <end position="397"/>
    </location>
</feature>
<keyword evidence="7" id="KW-0963">Cytoplasm</keyword>
<keyword evidence="6 7" id="KW-0961">Cell wall biogenesis/degradation</keyword>
<dbReference type="Pfam" id="PF02875">
    <property type="entry name" value="Mur_ligase_C"/>
    <property type="match status" value="1"/>
</dbReference>
<comment type="function">
    <text evidence="7">Catalyzes the addition of meso-diaminopimelic acid to the nucleotide precursor UDP-N-acetylmuramoyl-L-alanyl-D-glutamate (UMAG) in the biosynthesis of bacterial cell-wall peptidoglycan.</text>
</comment>
<feature type="domain" description="Mur ligase C-terminal" evidence="10">
    <location>
        <begin position="319"/>
        <end position="447"/>
    </location>
</feature>
<dbReference type="InterPro" id="IPR035911">
    <property type="entry name" value="MurE/MurF_N"/>
</dbReference>
<comment type="catalytic activity">
    <reaction evidence="7">
        <text>UDP-N-acetyl-alpha-D-muramoyl-L-alanyl-D-glutamate + meso-2,6-diaminopimelate + ATP = UDP-N-acetyl-alpha-D-muramoyl-L-alanyl-gamma-D-glutamyl-meso-2,6-diaminopimelate + ADP + phosphate + H(+)</text>
        <dbReference type="Rhea" id="RHEA:23676"/>
        <dbReference type="ChEBI" id="CHEBI:15378"/>
        <dbReference type="ChEBI" id="CHEBI:30616"/>
        <dbReference type="ChEBI" id="CHEBI:43474"/>
        <dbReference type="ChEBI" id="CHEBI:57791"/>
        <dbReference type="ChEBI" id="CHEBI:83900"/>
        <dbReference type="ChEBI" id="CHEBI:83905"/>
        <dbReference type="ChEBI" id="CHEBI:456216"/>
        <dbReference type="EC" id="6.3.2.13"/>
    </reaction>
</comment>
<dbReference type="GO" id="GO:0051301">
    <property type="term" value="P:cell division"/>
    <property type="evidence" value="ECO:0007669"/>
    <property type="project" value="UniProtKB-KW"/>
</dbReference>
<feature type="binding site" evidence="7">
    <location>
        <position position="445"/>
    </location>
    <ligand>
        <name>meso-2,6-diaminopimelate</name>
        <dbReference type="ChEBI" id="CHEBI:57791"/>
    </ligand>
</feature>
<dbReference type="Pfam" id="PF01225">
    <property type="entry name" value="Mur_ligase"/>
    <property type="match status" value="1"/>
</dbReference>
<keyword evidence="7" id="KW-0067">ATP-binding</keyword>
<dbReference type="GO" id="GO:0008765">
    <property type="term" value="F:UDP-N-acetylmuramoylalanyl-D-glutamate-2,6-diaminopimelate ligase activity"/>
    <property type="evidence" value="ECO:0007669"/>
    <property type="project" value="UniProtKB-UniRule"/>
</dbReference>
<dbReference type="InterPro" id="IPR005761">
    <property type="entry name" value="UDP-N-AcMur-Glu-dNH2Pim_ligase"/>
</dbReference>
<dbReference type="GO" id="GO:0005524">
    <property type="term" value="F:ATP binding"/>
    <property type="evidence" value="ECO:0007669"/>
    <property type="project" value="UniProtKB-UniRule"/>
</dbReference>